<feature type="transmembrane region" description="Helical" evidence="1">
    <location>
        <begin position="12"/>
        <end position="29"/>
    </location>
</feature>
<sequence>MSKPSATVSTPFGYVILFAAILVFAFGLFDASYSGPGIKATSSFKAPKGCKPDSRLAAQFNAVQACIERFSDTHEFVLLLQEKRYSTAATSKNEARKSVKKIARSYLSDLRRTNSKAVGQSMELFKSFDYKTSAVLPIGAEFCTSANAIVIDRHVPGYIGDEFRIWMQTDVCTRFDPESRTVQLVELRASERFRVATAGSLVLERFKYLTPLGMHQKAMKTLRLY</sequence>
<dbReference type="Proteomes" id="UP000193827">
    <property type="component" value="Unassembled WGS sequence"/>
</dbReference>
<evidence type="ECO:0000313" key="3">
    <source>
        <dbReference type="Proteomes" id="UP000193827"/>
    </source>
</evidence>
<accession>A0A1Y5SDC3</accession>
<name>A0A1Y5SDC3_9RHOB</name>
<dbReference type="RefSeq" id="WP_139837745.1">
    <property type="nucleotide sequence ID" value="NZ_FWFL01000004.1"/>
</dbReference>
<keyword evidence="1" id="KW-1133">Transmembrane helix</keyword>
<dbReference type="EMBL" id="FWFL01000004">
    <property type="protein sequence ID" value="SLN37062.1"/>
    <property type="molecule type" value="Genomic_DNA"/>
</dbReference>
<evidence type="ECO:0000313" key="2">
    <source>
        <dbReference type="EMBL" id="SLN37062.1"/>
    </source>
</evidence>
<keyword evidence="3" id="KW-1185">Reference proteome</keyword>
<gene>
    <name evidence="2" type="ORF">PEL8287_01769</name>
</gene>
<proteinExistence type="predicted"/>
<protein>
    <submittedName>
        <fullName evidence="2">Uncharacterized protein</fullName>
    </submittedName>
</protein>
<dbReference type="AlphaFoldDB" id="A0A1Y5SDC3"/>
<reference evidence="2 3" key="1">
    <citation type="submission" date="2017-03" db="EMBL/GenBank/DDBJ databases">
        <authorList>
            <person name="Afonso C.L."/>
            <person name="Miller P.J."/>
            <person name="Scott M.A."/>
            <person name="Spackman E."/>
            <person name="Goraichik I."/>
            <person name="Dimitrov K.M."/>
            <person name="Suarez D.L."/>
            <person name="Swayne D.E."/>
        </authorList>
    </citation>
    <scope>NUCLEOTIDE SEQUENCE [LARGE SCALE GENOMIC DNA]</scope>
    <source>
        <strain evidence="2 3">CECT 8287</strain>
    </source>
</reference>
<keyword evidence="1" id="KW-0472">Membrane</keyword>
<organism evidence="2 3">
    <name type="scientific">Roseovarius litorisediminis</name>
    <dbReference type="NCBI Taxonomy" id="1312363"/>
    <lineage>
        <taxon>Bacteria</taxon>
        <taxon>Pseudomonadati</taxon>
        <taxon>Pseudomonadota</taxon>
        <taxon>Alphaproteobacteria</taxon>
        <taxon>Rhodobacterales</taxon>
        <taxon>Roseobacteraceae</taxon>
        <taxon>Roseovarius</taxon>
    </lineage>
</organism>
<evidence type="ECO:0000256" key="1">
    <source>
        <dbReference type="SAM" id="Phobius"/>
    </source>
</evidence>
<keyword evidence="1" id="KW-0812">Transmembrane</keyword>